<dbReference type="Gene3D" id="1.10.260.40">
    <property type="entry name" value="lambda repressor-like DNA-binding domains"/>
    <property type="match status" value="2"/>
</dbReference>
<dbReference type="SMART" id="SM00530">
    <property type="entry name" value="HTH_XRE"/>
    <property type="match status" value="2"/>
</dbReference>
<sequence length="286" mass="31939">MADPEFGSDEWQVEYYRHEFAYLLRSVRKRAGKTVREIARSSNYTHPHIARSLKGTRFPNWKLVRAILNACGVGGDQLNCWLRLWKTASATQSWPPPSSAHEPGRRTWAEIQQEWEVRTTAIRQPDATLLQIQQVVTLEQLGRVLTALSTRQGHRSLRRLEELSGISRSTLHGWYAGQRKPTAARLHQLAVALGATQAEQLALTQCLSRISPLRRPPKPDRPAACAANNPSLGQHCTLPRFHQGPHQATVGEPWLDDGVLDGRSGTAPNSQVEAVPTGRVHFGPGW</sequence>
<evidence type="ECO:0000313" key="3">
    <source>
        <dbReference type="Proteomes" id="UP000295060"/>
    </source>
</evidence>
<proteinExistence type="predicted"/>
<feature type="domain" description="HTH cro/C1-type" evidence="1">
    <location>
        <begin position="156"/>
        <end position="200"/>
    </location>
</feature>
<keyword evidence="3" id="KW-1185">Reference proteome</keyword>
<reference evidence="2 3" key="1">
    <citation type="submission" date="2019-03" db="EMBL/GenBank/DDBJ databases">
        <title>Genomic Encyclopedia of Type Strains, Phase III (KMG-III): the genomes of soil and plant-associated and newly described type strains.</title>
        <authorList>
            <person name="Whitman W."/>
        </authorList>
    </citation>
    <scope>NUCLEOTIDE SEQUENCE [LARGE SCALE GENOMIC DNA]</scope>
    <source>
        <strain evidence="2 3">VKMAc-2574</strain>
    </source>
</reference>
<dbReference type="CDD" id="cd00093">
    <property type="entry name" value="HTH_XRE"/>
    <property type="match status" value="2"/>
</dbReference>
<name>A0ABY2FNQ1_9ACTN</name>
<dbReference type="Pfam" id="PF13560">
    <property type="entry name" value="HTH_31"/>
    <property type="match status" value="2"/>
</dbReference>
<dbReference type="InterPro" id="IPR010982">
    <property type="entry name" value="Lambda_DNA-bd_dom_sf"/>
</dbReference>
<evidence type="ECO:0000313" key="2">
    <source>
        <dbReference type="EMBL" id="TDW94511.1"/>
    </source>
</evidence>
<dbReference type="EMBL" id="SODU01000001">
    <property type="protein sequence ID" value="TDW94511.1"/>
    <property type="molecule type" value="Genomic_DNA"/>
</dbReference>
<accession>A0ABY2FNQ1</accession>
<organism evidence="2 3">
    <name type="scientific">Kribbella pratensis</name>
    <dbReference type="NCBI Taxonomy" id="2512112"/>
    <lineage>
        <taxon>Bacteria</taxon>
        <taxon>Bacillati</taxon>
        <taxon>Actinomycetota</taxon>
        <taxon>Actinomycetes</taxon>
        <taxon>Propionibacteriales</taxon>
        <taxon>Kribbellaceae</taxon>
        <taxon>Kribbella</taxon>
    </lineage>
</organism>
<dbReference type="Proteomes" id="UP000295060">
    <property type="component" value="Unassembled WGS sequence"/>
</dbReference>
<protein>
    <submittedName>
        <fullName evidence="2">Helix-turn-helix protein</fullName>
    </submittedName>
</protein>
<comment type="caution">
    <text evidence="2">The sequence shown here is derived from an EMBL/GenBank/DDBJ whole genome shotgun (WGS) entry which is preliminary data.</text>
</comment>
<dbReference type="SUPFAM" id="SSF47413">
    <property type="entry name" value="lambda repressor-like DNA-binding domains"/>
    <property type="match status" value="2"/>
</dbReference>
<gene>
    <name evidence="2" type="ORF">EV137_1827</name>
</gene>
<feature type="domain" description="HTH cro/C1-type" evidence="1">
    <location>
        <begin position="24"/>
        <end position="78"/>
    </location>
</feature>
<evidence type="ECO:0000259" key="1">
    <source>
        <dbReference type="PROSITE" id="PS50943"/>
    </source>
</evidence>
<dbReference type="InterPro" id="IPR001387">
    <property type="entry name" value="Cro/C1-type_HTH"/>
</dbReference>
<dbReference type="PROSITE" id="PS50943">
    <property type="entry name" value="HTH_CROC1"/>
    <property type="match status" value="2"/>
</dbReference>
<dbReference type="RefSeq" id="WP_134127775.1">
    <property type="nucleotide sequence ID" value="NZ_SODU01000001.1"/>
</dbReference>